<accession>A0A7Z0HYK3</accession>
<evidence type="ECO:0000313" key="6">
    <source>
        <dbReference type="EMBL" id="NYS24580.1"/>
    </source>
</evidence>
<sequence>MWLQVQGRVASGDDALDIGIRDIQLWQSGSDTYALTSSGRAGGLVNYRVDSAGLTLMDRRAFHPGIDRHAAPNLVVHALDDFLQAGVTVMNGEIGGYRLRGDGMIGGRRWVPLEDAAELGRAGVAEGFAAPALLQDAPVSGVPDGGWSAATVGFAPVQGGFLALGGLEGALYSYHGAPSGAVTLDARFGAQQGLWVHAPTALEVIDAHGAQWAVVGAAGSHSLTVLRVDPVQGLQVTDHLMDNGATRFADVQAVATAVAGDHAFVVAGGGDHGLTLFALLPDGRLVWLQTIADGPETGLRNVTALEAAVVGDQLVVMAGSQADAGLTSFTLPLSRLGDVIEGDADSTATLRGGARDDILVAHAPGTRLEGGAGNDILVAPPGETVMTGGAGADTFVLHALTTEARITDFQRGADRLDLSAWPMLRSPDQLSVAATSSGASVSYREATLQITAADGAPLGRDDLFGHAFQTPDRIQVLSDSAVLPVDPPAPPPEAPAPPPPSPPPPPPPPPDDQPPPDPAPPSQPAPPQPDPPPEDGTLNGTVLSRSGAGVGGIAVRARDPENGAVLAETTTAASGAFALSHDGALALEFAHSFNGTATRPVTAMDALDVLRIAVGLAPSFAADGLRMADFVAADLNRDGRVTAVDALEALRVAVGLTPVPDPVFLPLSEAQAAATRDGPNGTAPDSQAAERLDFMAVLPGDLDASYGWLV</sequence>
<protein>
    <recommendedName>
        <fullName evidence="5">Peptidase M10 serralysin C-terminal domain-containing protein</fullName>
    </recommendedName>
</protein>
<dbReference type="Proteomes" id="UP000529417">
    <property type="component" value="Unassembled WGS sequence"/>
</dbReference>
<evidence type="ECO:0000259" key="5">
    <source>
        <dbReference type="Pfam" id="PF08548"/>
    </source>
</evidence>
<dbReference type="InterPro" id="IPR036439">
    <property type="entry name" value="Dockerin_dom_sf"/>
</dbReference>
<gene>
    <name evidence="6" type="ORF">HUK65_06205</name>
</gene>
<feature type="compositionally biased region" description="Pro residues" evidence="4">
    <location>
        <begin position="485"/>
        <end position="531"/>
    </location>
</feature>
<evidence type="ECO:0000256" key="3">
    <source>
        <dbReference type="ARBA" id="ARBA00022737"/>
    </source>
</evidence>
<dbReference type="InterPro" id="IPR013858">
    <property type="entry name" value="Peptidase_M10B_C"/>
</dbReference>
<organism evidence="6 7">
    <name type="scientific">Rhabdonatronobacter sediminivivens</name>
    <dbReference type="NCBI Taxonomy" id="2743469"/>
    <lineage>
        <taxon>Bacteria</taxon>
        <taxon>Pseudomonadati</taxon>
        <taxon>Pseudomonadota</taxon>
        <taxon>Alphaproteobacteria</taxon>
        <taxon>Rhodobacterales</taxon>
        <taxon>Paracoccaceae</taxon>
        <taxon>Rhabdonatronobacter</taxon>
    </lineage>
</organism>
<evidence type="ECO:0000256" key="1">
    <source>
        <dbReference type="ARBA" id="ARBA00004613"/>
    </source>
</evidence>
<evidence type="ECO:0000313" key="7">
    <source>
        <dbReference type="Proteomes" id="UP000529417"/>
    </source>
</evidence>
<reference evidence="6 7" key="1">
    <citation type="journal article" date="2000" name="Arch. Microbiol.">
        <title>Rhodobaca bogoriensis gen. nov. and sp. nov., an alkaliphilic purple nonsulfur bacterium from African Rift Valley soda lakes.</title>
        <authorList>
            <person name="Milford A.D."/>
            <person name="Achenbach L.A."/>
            <person name="Jung D.O."/>
            <person name="Madigan M.T."/>
        </authorList>
    </citation>
    <scope>NUCLEOTIDE SEQUENCE [LARGE SCALE GENOMIC DNA]</scope>
    <source>
        <strain evidence="6 7">2376</strain>
    </source>
</reference>
<dbReference type="PRINTS" id="PR00313">
    <property type="entry name" value="CABNDNGRPT"/>
</dbReference>
<dbReference type="GO" id="GO:0000272">
    <property type="term" value="P:polysaccharide catabolic process"/>
    <property type="evidence" value="ECO:0007669"/>
    <property type="project" value="InterPro"/>
</dbReference>
<keyword evidence="2" id="KW-0964">Secreted</keyword>
<dbReference type="Gene3D" id="1.10.1330.10">
    <property type="entry name" value="Dockerin domain"/>
    <property type="match status" value="1"/>
</dbReference>
<dbReference type="AlphaFoldDB" id="A0A7Z0HYK3"/>
<dbReference type="GO" id="GO:0005615">
    <property type="term" value="C:extracellular space"/>
    <property type="evidence" value="ECO:0007669"/>
    <property type="project" value="InterPro"/>
</dbReference>
<dbReference type="Pfam" id="PF08548">
    <property type="entry name" value="Peptidase_M10_C"/>
    <property type="match status" value="1"/>
</dbReference>
<proteinExistence type="predicted"/>
<evidence type="ECO:0000256" key="2">
    <source>
        <dbReference type="ARBA" id="ARBA00022525"/>
    </source>
</evidence>
<dbReference type="SUPFAM" id="SSF51120">
    <property type="entry name" value="beta-Roll"/>
    <property type="match status" value="1"/>
</dbReference>
<feature type="domain" description="Peptidase M10 serralysin C-terminal" evidence="5">
    <location>
        <begin position="370"/>
        <end position="422"/>
    </location>
</feature>
<dbReference type="EMBL" id="JACBXS010000009">
    <property type="protein sequence ID" value="NYS24580.1"/>
    <property type="molecule type" value="Genomic_DNA"/>
</dbReference>
<evidence type="ECO:0000256" key="4">
    <source>
        <dbReference type="SAM" id="MobiDB-lite"/>
    </source>
</evidence>
<dbReference type="GO" id="GO:0005509">
    <property type="term" value="F:calcium ion binding"/>
    <property type="evidence" value="ECO:0007669"/>
    <property type="project" value="InterPro"/>
</dbReference>
<feature type="region of interest" description="Disordered" evidence="4">
    <location>
        <begin position="482"/>
        <end position="546"/>
    </location>
</feature>
<dbReference type="RefSeq" id="WP_179905286.1">
    <property type="nucleotide sequence ID" value="NZ_JACBXS010000009.1"/>
</dbReference>
<comment type="caution">
    <text evidence="6">The sequence shown here is derived from an EMBL/GenBank/DDBJ whole genome shotgun (WGS) entry which is preliminary data.</text>
</comment>
<comment type="subcellular location">
    <subcellularLocation>
        <location evidence="1">Secreted</location>
    </subcellularLocation>
</comment>
<keyword evidence="7" id="KW-1185">Reference proteome</keyword>
<dbReference type="Gene3D" id="2.150.10.10">
    <property type="entry name" value="Serralysin-like metalloprotease, C-terminal"/>
    <property type="match status" value="1"/>
</dbReference>
<name>A0A7Z0HYK3_9RHOB</name>
<keyword evidence="3" id="KW-0677">Repeat</keyword>
<dbReference type="InterPro" id="IPR011049">
    <property type="entry name" value="Serralysin-like_metalloprot_C"/>
</dbReference>